<proteinExistence type="predicted"/>
<feature type="domain" description="Acyl-CoA dehydrogenase/oxidase N-terminal" evidence="2">
    <location>
        <begin position="27"/>
        <end position="124"/>
    </location>
</feature>
<protein>
    <submittedName>
        <fullName evidence="3 4">Acyl-CoA dehydrogenase</fullName>
        <ecNumber evidence="4">1.-.-.-</ecNumber>
    </submittedName>
</protein>
<reference evidence="3 5" key="1">
    <citation type="submission" date="2014-03" db="EMBL/GenBank/DDBJ databases">
        <title>Complete genome sequence of the Radio-Resistant Rubrobacter radiotolerans RSPS-4.</title>
        <authorList>
            <person name="Egas C.C."/>
            <person name="Barroso C.C."/>
            <person name="Froufe H.J.C."/>
            <person name="Pacheco J.J."/>
            <person name="Albuquerque L.L."/>
            <person name="da Costa M.M.S."/>
        </authorList>
    </citation>
    <scope>NUCLEOTIDE SEQUENCE [LARGE SCALE GENOMIC DNA]</scope>
    <source>
        <strain evidence="3 5">RSPS-4</strain>
    </source>
</reference>
<dbReference type="PANTHER" id="PTHR43884">
    <property type="entry name" value="ACYL-COA DEHYDROGENASE"/>
    <property type="match status" value="1"/>
</dbReference>
<dbReference type="OrthoDB" id="107064at2"/>
<evidence type="ECO:0000313" key="4">
    <source>
        <dbReference type="EMBL" id="MDX5894751.1"/>
    </source>
</evidence>
<evidence type="ECO:0000259" key="2">
    <source>
        <dbReference type="Pfam" id="PF02771"/>
    </source>
</evidence>
<keyword evidence="4" id="KW-0560">Oxidoreductase</keyword>
<dbReference type="AlphaFoldDB" id="A0A023X4E6"/>
<dbReference type="EMBL" id="CP007514">
    <property type="protein sequence ID" value="AHY47347.1"/>
    <property type="molecule type" value="Genomic_DNA"/>
</dbReference>
<dbReference type="Gene3D" id="2.40.110.10">
    <property type="entry name" value="Butyryl-CoA Dehydrogenase, subunit A, domain 2"/>
    <property type="match status" value="1"/>
</dbReference>
<dbReference type="SUPFAM" id="SSF47203">
    <property type="entry name" value="Acyl-CoA dehydrogenase C-terminal domain-like"/>
    <property type="match status" value="1"/>
</dbReference>
<keyword evidence="5" id="KW-1185">Reference proteome</keyword>
<feature type="compositionally biased region" description="Basic and acidic residues" evidence="1">
    <location>
        <begin position="1"/>
        <end position="12"/>
    </location>
</feature>
<sequence length="385" mass="40374">MSTQRTADRTGRSENAAGTGEISPEDVAARIAAGAAARDAEPGFPEEPFARLAGAGLLSLPAPDSAGRRRGSFAQEWAVLRAVARADGSVGRILDGHYNAVERLSMLAPEPLRSEELARLLQGELLLGVWGADPIPGEGEPARLTRSADGYVLRGVKTFCSGAGGLDRALVAVRGESGEGPPVHLAYVDLTAGGVNLDRGWYRSAGMRSSESHRVVFDGAPVLAVLGEPGELVRQPYFSRDAIRTAVTWAGICDLALDSALEVLAAKSPPDGPDGIVSLAAGRMIAHRQTVDRWTQAAADLADNESDALTGAFAVSLRESVAAACRAVLDEAARACGSHPFATGSPLDRARRDLEVMLLQHRLEPALARVGREEILARRQDGGGA</sequence>
<evidence type="ECO:0000313" key="5">
    <source>
        <dbReference type="Proteomes" id="UP000025229"/>
    </source>
</evidence>
<dbReference type="InterPro" id="IPR046373">
    <property type="entry name" value="Acyl-CoA_Oxase/DH_mid-dom_sf"/>
</dbReference>
<organism evidence="3 5">
    <name type="scientific">Rubrobacter radiotolerans</name>
    <name type="common">Arthrobacter radiotolerans</name>
    <dbReference type="NCBI Taxonomy" id="42256"/>
    <lineage>
        <taxon>Bacteria</taxon>
        <taxon>Bacillati</taxon>
        <taxon>Actinomycetota</taxon>
        <taxon>Rubrobacteria</taxon>
        <taxon>Rubrobacterales</taxon>
        <taxon>Rubrobacteraceae</taxon>
        <taxon>Rubrobacter</taxon>
    </lineage>
</organism>
<dbReference type="Proteomes" id="UP000025229">
    <property type="component" value="Chromosome"/>
</dbReference>
<name>A0A023X4E6_RUBRA</name>
<dbReference type="Proteomes" id="UP001281130">
    <property type="component" value="Unassembled WGS sequence"/>
</dbReference>
<dbReference type="HOGENOM" id="CLU_760506_0_0_11"/>
<dbReference type="RefSeq" id="WP_038682515.1">
    <property type="nucleotide sequence ID" value="NZ_CP007514.1"/>
</dbReference>
<gene>
    <name evidence="3" type="ORF">RradSPS_2064</name>
    <name evidence="4" type="ORF">SIL72_12035</name>
</gene>
<dbReference type="InterPro" id="IPR036250">
    <property type="entry name" value="AcylCo_DH-like_C"/>
</dbReference>
<evidence type="ECO:0000256" key="1">
    <source>
        <dbReference type="SAM" id="MobiDB-lite"/>
    </source>
</evidence>
<feature type="region of interest" description="Disordered" evidence="1">
    <location>
        <begin position="1"/>
        <end position="25"/>
    </location>
</feature>
<dbReference type="STRING" id="42256.RradSPS_2064"/>
<dbReference type="InterPro" id="IPR009100">
    <property type="entry name" value="AcylCoA_DH/oxidase_NM_dom_sf"/>
</dbReference>
<reference evidence="4" key="2">
    <citation type="submission" date="2023-11" db="EMBL/GenBank/DDBJ databases">
        <title>MicrobeMod: A computational toolkit for identifying prokaryotic methylation and restriction-modification with nanopore sequencing.</title>
        <authorList>
            <person name="Crits-Christoph A."/>
            <person name="Kang S.C."/>
            <person name="Lee H."/>
            <person name="Ostrov N."/>
        </authorList>
    </citation>
    <scope>NUCLEOTIDE SEQUENCE</scope>
    <source>
        <strain evidence="4">ATCC 51242</strain>
    </source>
</reference>
<dbReference type="EC" id="1.-.-.-" evidence="4"/>
<dbReference type="PANTHER" id="PTHR43884:SF12">
    <property type="entry name" value="ISOVALERYL-COA DEHYDROGENASE, MITOCHONDRIAL-RELATED"/>
    <property type="match status" value="1"/>
</dbReference>
<dbReference type="Pfam" id="PF02771">
    <property type="entry name" value="Acyl-CoA_dh_N"/>
    <property type="match status" value="1"/>
</dbReference>
<evidence type="ECO:0000313" key="3">
    <source>
        <dbReference type="EMBL" id="AHY47347.1"/>
    </source>
</evidence>
<dbReference type="Gene3D" id="1.10.540.10">
    <property type="entry name" value="Acyl-CoA dehydrogenase/oxidase, N-terminal domain"/>
    <property type="match status" value="1"/>
</dbReference>
<dbReference type="Gene3D" id="1.20.140.10">
    <property type="entry name" value="Butyryl-CoA Dehydrogenase, subunit A, domain 3"/>
    <property type="match status" value="1"/>
</dbReference>
<accession>A0A023X4E6</accession>
<dbReference type="InterPro" id="IPR037069">
    <property type="entry name" value="AcylCoA_DH/ox_N_sf"/>
</dbReference>
<dbReference type="GO" id="GO:0003995">
    <property type="term" value="F:acyl-CoA dehydrogenase activity"/>
    <property type="evidence" value="ECO:0007669"/>
    <property type="project" value="TreeGrafter"/>
</dbReference>
<dbReference type="GO" id="GO:0050660">
    <property type="term" value="F:flavin adenine dinucleotide binding"/>
    <property type="evidence" value="ECO:0007669"/>
    <property type="project" value="InterPro"/>
</dbReference>
<dbReference type="EMBL" id="JAWXXX010000001">
    <property type="protein sequence ID" value="MDX5894751.1"/>
    <property type="molecule type" value="Genomic_DNA"/>
</dbReference>
<dbReference type="SUPFAM" id="SSF56645">
    <property type="entry name" value="Acyl-CoA dehydrogenase NM domain-like"/>
    <property type="match status" value="1"/>
</dbReference>
<dbReference type="KEGG" id="rrd:RradSPS_2064"/>
<dbReference type="InterPro" id="IPR013786">
    <property type="entry name" value="AcylCoA_DH/ox_N"/>
</dbReference>
<dbReference type="eggNOG" id="COG1960">
    <property type="taxonomic scope" value="Bacteria"/>
</dbReference>